<reference evidence="1" key="1">
    <citation type="submission" date="2020-02" db="EMBL/GenBank/DDBJ databases">
        <authorList>
            <person name="Meier V. D."/>
        </authorList>
    </citation>
    <scope>NUCLEOTIDE SEQUENCE</scope>
    <source>
        <strain evidence="1">AVDCRST_MAG86</strain>
    </source>
</reference>
<protein>
    <submittedName>
        <fullName evidence="1">Uncharacterized protein</fullName>
    </submittedName>
</protein>
<gene>
    <name evidence="1" type="ORF">AVDCRST_MAG86-3082</name>
</gene>
<dbReference type="EMBL" id="CADCWP010000280">
    <property type="protein sequence ID" value="CAA9582883.1"/>
    <property type="molecule type" value="Genomic_DNA"/>
</dbReference>
<accession>A0A6J4VQQ0</accession>
<proteinExistence type="predicted"/>
<sequence>MALRLSEILEHDAPHLSITSRKDVLAFYDALKAALKEGRLTPEGGALPTSLNELLALLPGEQTPLRRDRELTDWAVDNDHKYAAFLDTWRARMVPTSRTPKPRAVAAPLYQTVARLQTMREGGVKKAELEAAVDTFLDVYALSQHALRLPRIARALPTEIPGGIEVDEQKVSLGDVKGTYVGLVQRRKRRGGQATADL</sequence>
<dbReference type="AlphaFoldDB" id="A0A6J4VQQ0"/>
<evidence type="ECO:0000313" key="1">
    <source>
        <dbReference type="EMBL" id="CAA9582883.1"/>
    </source>
</evidence>
<organism evidence="1">
    <name type="scientific">uncultured Truepera sp</name>
    <dbReference type="NCBI Taxonomy" id="543023"/>
    <lineage>
        <taxon>Bacteria</taxon>
        <taxon>Thermotogati</taxon>
        <taxon>Deinococcota</taxon>
        <taxon>Deinococci</taxon>
        <taxon>Trueperales</taxon>
        <taxon>Trueperaceae</taxon>
        <taxon>Truepera</taxon>
        <taxon>environmental samples</taxon>
    </lineage>
</organism>
<name>A0A6J4VQQ0_9DEIN</name>